<dbReference type="EMBL" id="LAZR01007269">
    <property type="protein sequence ID" value="KKM86369.1"/>
    <property type="molecule type" value="Genomic_DNA"/>
</dbReference>
<accession>A0A0F9KVL1</accession>
<reference evidence="1" key="1">
    <citation type="journal article" date="2015" name="Nature">
        <title>Complex archaea that bridge the gap between prokaryotes and eukaryotes.</title>
        <authorList>
            <person name="Spang A."/>
            <person name="Saw J.H."/>
            <person name="Jorgensen S.L."/>
            <person name="Zaremba-Niedzwiedzka K."/>
            <person name="Martijn J."/>
            <person name="Lind A.E."/>
            <person name="van Eijk R."/>
            <person name="Schleper C."/>
            <person name="Guy L."/>
            <person name="Ettema T.J."/>
        </authorList>
    </citation>
    <scope>NUCLEOTIDE SEQUENCE</scope>
</reference>
<organism evidence="1">
    <name type="scientific">marine sediment metagenome</name>
    <dbReference type="NCBI Taxonomy" id="412755"/>
    <lineage>
        <taxon>unclassified sequences</taxon>
        <taxon>metagenomes</taxon>
        <taxon>ecological metagenomes</taxon>
    </lineage>
</organism>
<gene>
    <name evidence="1" type="ORF">LCGC14_1279700</name>
</gene>
<sequence>MEEYRVTDRFLNETINHCSRQLVGLVMKRFEIFEDKDTIKASIKELIYENFRGFKALIKASSYGVKFETKKPGK</sequence>
<proteinExistence type="predicted"/>
<comment type="caution">
    <text evidence="1">The sequence shown here is derived from an EMBL/GenBank/DDBJ whole genome shotgun (WGS) entry which is preliminary data.</text>
</comment>
<dbReference type="AlphaFoldDB" id="A0A0F9KVL1"/>
<name>A0A0F9KVL1_9ZZZZ</name>
<protein>
    <submittedName>
        <fullName evidence="1">Uncharacterized protein</fullName>
    </submittedName>
</protein>
<evidence type="ECO:0000313" key="1">
    <source>
        <dbReference type="EMBL" id="KKM86369.1"/>
    </source>
</evidence>